<dbReference type="PATRIC" id="fig|1618334.3.peg.195"/>
<dbReference type="EMBL" id="LBVO01000010">
    <property type="protein sequence ID" value="KKQ90244.1"/>
    <property type="molecule type" value="Genomic_DNA"/>
</dbReference>
<dbReference type="Pfam" id="PF00675">
    <property type="entry name" value="Peptidase_M16"/>
    <property type="match status" value="1"/>
</dbReference>
<dbReference type="InterPro" id="IPR011765">
    <property type="entry name" value="Pept_M16_N"/>
</dbReference>
<proteinExistence type="inferred from homology"/>
<dbReference type="GO" id="GO:0008233">
    <property type="term" value="F:peptidase activity"/>
    <property type="evidence" value="ECO:0007669"/>
    <property type="project" value="UniProtKB-KW"/>
</dbReference>
<accession>A0A0G0NWK7</accession>
<dbReference type="PANTHER" id="PTHR11851:SF49">
    <property type="entry name" value="MITOCHONDRIAL-PROCESSING PEPTIDASE SUBUNIT ALPHA"/>
    <property type="match status" value="1"/>
</dbReference>
<dbReference type="AlphaFoldDB" id="A0A0G0NWK7"/>
<dbReference type="SUPFAM" id="SSF63411">
    <property type="entry name" value="LuxS/MPP-like metallohydrolase"/>
    <property type="match status" value="2"/>
</dbReference>
<keyword evidence="4" id="KW-0378">Hydrolase</keyword>
<dbReference type="PANTHER" id="PTHR11851">
    <property type="entry name" value="METALLOPROTEASE"/>
    <property type="match status" value="1"/>
</dbReference>
<dbReference type="Gene3D" id="3.30.830.10">
    <property type="entry name" value="Metalloenzyme, LuxS/M16 peptidase-like"/>
    <property type="match status" value="2"/>
</dbReference>
<dbReference type="GO" id="GO:0046872">
    <property type="term" value="F:metal ion binding"/>
    <property type="evidence" value="ECO:0007669"/>
    <property type="project" value="InterPro"/>
</dbReference>
<evidence type="ECO:0000259" key="2">
    <source>
        <dbReference type="Pfam" id="PF00675"/>
    </source>
</evidence>
<keyword evidence="4" id="KW-0645">Protease</keyword>
<dbReference type="Proteomes" id="UP000033934">
    <property type="component" value="Unassembled WGS sequence"/>
</dbReference>
<reference evidence="4 5" key="1">
    <citation type="journal article" date="2015" name="Nature">
        <title>rRNA introns, odd ribosomes, and small enigmatic genomes across a large radiation of phyla.</title>
        <authorList>
            <person name="Brown C.T."/>
            <person name="Hug L.A."/>
            <person name="Thomas B.C."/>
            <person name="Sharon I."/>
            <person name="Castelle C.J."/>
            <person name="Singh A."/>
            <person name="Wilkins M.J."/>
            <person name="Williams K.H."/>
            <person name="Banfield J.F."/>
        </authorList>
    </citation>
    <scope>NUCLEOTIDE SEQUENCE [LARGE SCALE GENOMIC DNA]</scope>
</reference>
<evidence type="ECO:0000313" key="5">
    <source>
        <dbReference type="Proteomes" id="UP000033934"/>
    </source>
</evidence>
<name>A0A0G0NWK7_9BACT</name>
<dbReference type="InterPro" id="IPR007863">
    <property type="entry name" value="Peptidase_M16_C"/>
</dbReference>
<gene>
    <name evidence="4" type="ORF">UT11_C0010G0006</name>
</gene>
<dbReference type="GO" id="GO:0006508">
    <property type="term" value="P:proteolysis"/>
    <property type="evidence" value="ECO:0007669"/>
    <property type="project" value="UniProtKB-KW"/>
</dbReference>
<feature type="domain" description="Peptidase M16 N-terminal" evidence="2">
    <location>
        <begin position="11"/>
        <end position="141"/>
    </location>
</feature>
<dbReference type="Pfam" id="PF05193">
    <property type="entry name" value="Peptidase_M16_C"/>
    <property type="match status" value="1"/>
</dbReference>
<evidence type="ECO:0000256" key="1">
    <source>
        <dbReference type="ARBA" id="ARBA00007261"/>
    </source>
</evidence>
<dbReference type="InterPro" id="IPR011249">
    <property type="entry name" value="Metalloenz_LuxS/M16"/>
</dbReference>
<evidence type="ECO:0000313" key="4">
    <source>
        <dbReference type="EMBL" id="KKQ90244.1"/>
    </source>
</evidence>
<protein>
    <submittedName>
        <fullName evidence="4">Processing protease</fullName>
    </submittedName>
</protein>
<feature type="domain" description="Peptidase M16 C-terminal" evidence="3">
    <location>
        <begin position="150"/>
        <end position="322"/>
    </location>
</feature>
<dbReference type="InterPro" id="IPR050361">
    <property type="entry name" value="MPP/UQCRC_Complex"/>
</dbReference>
<evidence type="ECO:0000259" key="3">
    <source>
        <dbReference type="Pfam" id="PF05193"/>
    </source>
</evidence>
<sequence>MPHTEATMAMAMVHAGSRNEDPVEKGLAHFTEHMAFKGGKLFKKPKDVAIAVDGIGGDFNAFTAEEVTAYYIRAAKEHIKLSLDVLADLVIHPRFPSDELEKEKGVIVEEINMYEDMPRYKAEIKLGSLIYKNHPLGWNTAGEKQTVTAFDRQTLSRFHEKMYVGHNITVILAGAVNDQAVKEVEKRFKVLPTGQAESHQAPIEDQTKPAVHLTNKTSEQTHLAMGIRALNITDPRRYIYKVMSIILGGNMSSRLFLNIRERQGLSYYISASTQAFTDTGYLEVNAGVDNKRVLVAIESIMHELVKIRDKQVTKEELDRAKEFMIGRIKLSLEDSEQIARLLVSQHILENTIQTPEQMIAGIKAVTVNQIQKLTQEIFQAKNVNLSLVGPEQNRDKVLAILSAI</sequence>
<organism evidence="4 5">
    <name type="scientific">Berkelbacteria bacterium GW2011_GWA2_38_9</name>
    <dbReference type="NCBI Taxonomy" id="1618334"/>
    <lineage>
        <taxon>Bacteria</taxon>
        <taxon>Candidatus Berkelbacteria</taxon>
    </lineage>
</organism>
<comment type="similarity">
    <text evidence="1">Belongs to the peptidase M16 family.</text>
</comment>
<comment type="caution">
    <text evidence="4">The sequence shown here is derived from an EMBL/GenBank/DDBJ whole genome shotgun (WGS) entry which is preliminary data.</text>
</comment>